<dbReference type="AlphaFoldDB" id="W6JZT0"/>
<dbReference type="EMBL" id="CAJA01000346">
    <property type="protein sequence ID" value="CCH74245.1"/>
    <property type="molecule type" value="Genomic_DNA"/>
</dbReference>
<sequence length="84" mass="8860">MWVGLGIFLLVVGAILSFAVRDSIDAVDLTMIGYILMGGGALAVLLSLIMGSRRTAAGGYESRTVSHVDPNTGTRVEEHRVDGL</sequence>
<evidence type="ECO:0000256" key="1">
    <source>
        <dbReference type="SAM" id="MobiDB-lite"/>
    </source>
</evidence>
<keyword evidence="2" id="KW-0472">Membrane</keyword>
<dbReference type="Proteomes" id="UP000035763">
    <property type="component" value="Unassembled WGS sequence"/>
</dbReference>
<feature type="domain" description="DUF6458" evidence="3">
    <location>
        <begin position="1"/>
        <end position="69"/>
    </location>
</feature>
<evidence type="ECO:0000313" key="5">
    <source>
        <dbReference type="Proteomes" id="UP000035763"/>
    </source>
</evidence>
<dbReference type="OrthoDB" id="4775046at2"/>
<feature type="transmembrane region" description="Helical" evidence="2">
    <location>
        <begin position="31"/>
        <end position="50"/>
    </location>
</feature>
<dbReference type="RefSeq" id="WP_048694861.1">
    <property type="nucleotide sequence ID" value="NZ_HG764815.1"/>
</dbReference>
<evidence type="ECO:0000256" key="2">
    <source>
        <dbReference type="SAM" id="Phobius"/>
    </source>
</evidence>
<accession>W6JZT0</accession>
<protein>
    <recommendedName>
        <fullName evidence="3">DUF6458 domain-containing protein</fullName>
    </recommendedName>
</protein>
<keyword evidence="5" id="KW-1185">Reference proteome</keyword>
<dbReference type="InterPro" id="IPR045597">
    <property type="entry name" value="DUF6458"/>
</dbReference>
<reference evidence="4 5" key="1">
    <citation type="journal article" date="2013" name="ISME J.">
        <title>A metabolic model for members of the genus Tetrasphaera involved in enhanced biological phosphorus removal.</title>
        <authorList>
            <person name="Kristiansen R."/>
            <person name="Nguyen H.T.T."/>
            <person name="Saunders A.M."/>
            <person name="Nielsen J.L."/>
            <person name="Wimmer R."/>
            <person name="Le V.Q."/>
            <person name="McIlroy S.J."/>
            <person name="Petrovski S."/>
            <person name="Seviour R.J."/>
            <person name="Calteau A."/>
            <person name="Nielsen K.L."/>
            <person name="Nielsen P.H."/>
        </authorList>
    </citation>
    <scope>NUCLEOTIDE SEQUENCE [LARGE SCALE GENOMIC DNA]</scope>
    <source>
        <strain evidence="4 5">Ben110</strain>
    </source>
</reference>
<dbReference type="Pfam" id="PF20059">
    <property type="entry name" value="DUF6458"/>
    <property type="match status" value="1"/>
</dbReference>
<keyword evidence="2" id="KW-1133">Transmembrane helix</keyword>
<dbReference type="STRING" id="1193182.BN11_410008"/>
<keyword evidence="2" id="KW-0812">Transmembrane</keyword>
<feature type="compositionally biased region" description="Polar residues" evidence="1">
    <location>
        <begin position="63"/>
        <end position="74"/>
    </location>
</feature>
<comment type="caution">
    <text evidence="4">The sequence shown here is derived from an EMBL/GenBank/DDBJ whole genome shotgun (WGS) entry which is preliminary data.</text>
</comment>
<proteinExistence type="predicted"/>
<gene>
    <name evidence="4" type="ORF">BN11_410008</name>
</gene>
<name>W6JZT0_9MICO</name>
<evidence type="ECO:0000313" key="4">
    <source>
        <dbReference type="EMBL" id="CCH74245.1"/>
    </source>
</evidence>
<evidence type="ECO:0000259" key="3">
    <source>
        <dbReference type="Pfam" id="PF20059"/>
    </source>
</evidence>
<feature type="region of interest" description="Disordered" evidence="1">
    <location>
        <begin position="61"/>
        <end position="84"/>
    </location>
</feature>
<organism evidence="4 5">
    <name type="scientific">Nostocoides australiense Ben110</name>
    <dbReference type="NCBI Taxonomy" id="1193182"/>
    <lineage>
        <taxon>Bacteria</taxon>
        <taxon>Bacillati</taxon>
        <taxon>Actinomycetota</taxon>
        <taxon>Actinomycetes</taxon>
        <taxon>Micrococcales</taxon>
        <taxon>Intrasporangiaceae</taxon>
        <taxon>Nostocoides</taxon>
    </lineage>
</organism>
<feature type="compositionally biased region" description="Basic and acidic residues" evidence="1">
    <location>
        <begin position="75"/>
        <end position="84"/>
    </location>
</feature>